<reference evidence="1 2" key="1">
    <citation type="submission" date="2017-03" db="EMBL/GenBank/DDBJ databases">
        <title>Genome Survey of Euroglyphus maynei.</title>
        <authorList>
            <person name="Arlian L.G."/>
            <person name="Morgan M.S."/>
            <person name="Rider S.D."/>
        </authorList>
    </citation>
    <scope>NUCLEOTIDE SEQUENCE [LARGE SCALE GENOMIC DNA]</scope>
    <source>
        <strain evidence="1">Arlian Lab</strain>
        <tissue evidence="1">Whole body</tissue>
    </source>
</reference>
<name>A0A1Y3BDN9_EURMA</name>
<dbReference type="Proteomes" id="UP000194236">
    <property type="component" value="Unassembled WGS sequence"/>
</dbReference>
<comment type="caution">
    <text evidence="1">The sequence shown here is derived from an EMBL/GenBank/DDBJ whole genome shotgun (WGS) entry which is preliminary data.</text>
</comment>
<dbReference type="EMBL" id="MUJZ01029406">
    <property type="protein sequence ID" value="OTF78124.1"/>
    <property type="molecule type" value="Genomic_DNA"/>
</dbReference>
<evidence type="ECO:0000313" key="1">
    <source>
        <dbReference type="EMBL" id="OTF78124.1"/>
    </source>
</evidence>
<keyword evidence="2" id="KW-1185">Reference proteome</keyword>
<gene>
    <name evidence="1" type="ORF">BLA29_014657</name>
</gene>
<feature type="non-terminal residue" evidence="1">
    <location>
        <position position="77"/>
    </location>
</feature>
<evidence type="ECO:0000313" key="2">
    <source>
        <dbReference type="Proteomes" id="UP000194236"/>
    </source>
</evidence>
<dbReference type="AlphaFoldDB" id="A0A1Y3BDN9"/>
<organism evidence="1 2">
    <name type="scientific">Euroglyphus maynei</name>
    <name type="common">Mayne's house dust mite</name>
    <dbReference type="NCBI Taxonomy" id="6958"/>
    <lineage>
        <taxon>Eukaryota</taxon>
        <taxon>Metazoa</taxon>
        <taxon>Ecdysozoa</taxon>
        <taxon>Arthropoda</taxon>
        <taxon>Chelicerata</taxon>
        <taxon>Arachnida</taxon>
        <taxon>Acari</taxon>
        <taxon>Acariformes</taxon>
        <taxon>Sarcoptiformes</taxon>
        <taxon>Astigmata</taxon>
        <taxon>Psoroptidia</taxon>
        <taxon>Analgoidea</taxon>
        <taxon>Pyroglyphidae</taxon>
        <taxon>Pyroglyphinae</taxon>
        <taxon>Euroglyphus</taxon>
    </lineage>
</organism>
<proteinExistence type="predicted"/>
<accession>A0A1Y3BDN9</accession>
<sequence length="77" mass="8928">MIDIKPIEDKSDEEIPFDIESDMGVETKKKLKKLIKSKEPKSELQKADEKEITEETTVIVTEEIIELPEDEKDEIQP</sequence>
<protein>
    <submittedName>
        <fullName evidence="1">Uncharacterized protein</fullName>
    </submittedName>
</protein>